<dbReference type="Proteomes" id="UP000277204">
    <property type="component" value="Unassembled WGS sequence"/>
</dbReference>
<feature type="region of interest" description="Disordered" evidence="1">
    <location>
        <begin position="63"/>
        <end position="160"/>
    </location>
</feature>
<protein>
    <submittedName>
        <fullName evidence="4">Uncharacterized protein</fullName>
    </submittedName>
</protein>
<accession>A0A183N3T1</accession>
<dbReference type="Gene3D" id="3.60.10.10">
    <property type="entry name" value="Endonuclease/exonuclease/phosphatase"/>
    <property type="match status" value="1"/>
</dbReference>
<dbReference type="SUPFAM" id="SSF56219">
    <property type="entry name" value="DNase I-like"/>
    <property type="match status" value="1"/>
</dbReference>
<proteinExistence type="predicted"/>
<organism evidence="4 5">
    <name type="scientific">Schistosoma margrebowiei</name>
    <dbReference type="NCBI Taxonomy" id="48269"/>
    <lineage>
        <taxon>Eukaryota</taxon>
        <taxon>Metazoa</taxon>
        <taxon>Spiralia</taxon>
        <taxon>Lophotrochozoa</taxon>
        <taxon>Platyhelminthes</taxon>
        <taxon>Trematoda</taxon>
        <taxon>Digenea</taxon>
        <taxon>Strigeidida</taxon>
        <taxon>Schistosomatoidea</taxon>
        <taxon>Schistosomatidae</taxon>
        <taxon>Schistosoma</taxon>
    </lineage>
</organism>
<evidence type="ECO:0000256" key="1">
    <source>
        <dbReference type="SAM" id="MobiDB-lite"/>
    </source>
</evidence>
<feature type="compositionally biased region" description="Polar residues" evidence="1">
    <location>
        <begin position="142"/>
        <end position="160"/>
    </location>
</feature>
<dbReference type="GO" id="GO:0061343">
    <property type="term" value="P:cell adhesion involved in heart morphogenesis"/>
    <property type="evidence" value="ECO:0007669"/>
    <property type="project" value="TreeGrafter"/>
</dbReference>
<dbReference type="SUPFAM" id="SSF57903">
    <property type="entry name" value="FYVE/PHD zinc finger"/>
    <property type="match status" value="1"/>
</dbReference>
<evidence type="ECO:0000313" key="5">
    <source>
        <dbReference type="Proteomes" id="UP000277204"/>
    </source>
</evidence>
<dbReference type="Gene3D" id="3.30.40.10">
    <property type="entry name" value="Zinc/RING finger domain, C3HC4 (zinc finger)"/>
    <property type="match status" value="1"/>
</dbReference>
<dbReference type="Pfam" id="PF03372">
    <property type="entry name" value="Exo_endo_phos"/>
    <property type="match status" value="1"/>
</dbReference>
<evidence type="ECO:0000313" key="4">
    <source>
        <dbReference type="EMBL" id="VDP45325.1"/>
    </source>
</evidence>
<dbReference type="EMBL" id="UZAI01019434">
    <property type="protein sequence ID" value="VDP45325.1"/>
    <property type="molecule type" value="Genomic_DNA"/>
</dbReference>
<dbReference type="GO" id="GO:0007508">
    <property type="term" value="P:larval heart development"/>
    <property type="evidence" value="ECO:0007669"/>
    <property type="project" value="TreeGrafter"/>
</dbReference>
<dbReference type="InterPro" id="IPR013083">
    <property type="entry name" value="Znf_RING/FYVE/PHD"/>
</dbReference>
<dbReference type="InterPro" id="IPR011011">
    <property type="entry name" value="Znf_FYVE_PHD"/>
</dbReference>
<name>A0A183N3T1_9TREM</name>
<dbReference type="AlphaFoldDB" id="A0A183N3T1"/>
<dbReference type="STRING" id="48269.A0A183N3T1"/>
<dbReference type="GO" id="GO:0031012">
    <property type="term" value="C:extracellular matrix"/>
    <property type="evidence" value="ECO:0007669"/>
    <property type="project" value="TreeGrafter"/>
</dbReference>
<evidence type="ECO:0000259" key="2">
    <source>
        <dbReference type="Pfam" id="PF00078"/>
    </source>
</evidence>
<dbReference type="PANTHER" id="PTHR33395">
    <property type="entry name" value="TRANSCRIPTASE, PUTATIVE-RELATED-RELATED"/>
    <property type="match status" value="1"/>
</dbReference>
<dbReference type="Pfam" id="PF00078">
    <property type="entry name" value="RVT_1"/>
    <property type="match status" value="1"/>
</dbReference>
<dbReference type="InterPro" id="IPR005135">
    <property type="entry name" value="Endo/exonuclease/phosphatase"/>
</dbReference>
<sequence>MQCDVCKGWYHEVCTNLTPAAFKRFSKKGCVWLCQQCCSDANSLLTEDISVVDAAKKCFSKYSRNASNSTRSDDTQINVKETKVSPVIDNSRPSKKEKQSPKRPALNKNSRKVGPSVPRLPDGIQQETPRSRNRKVRSVSSGKHNATPQVVDNPPKSNTRFDATVIASTSTVDERVKVVRKKSRDIKGNPAPVKVIEKSKADHSDRSVIFHRIKENESSGPKARFEHDIVLISLLNKRSELGVQIDSTKPDIIAVTETWLTQAVDSMEIDFEGFTLVRADRTQKRKGGKLALFIRNAIPFAVIDSVSHESGTCELVSIRLKCKGQDLLIGLVYRSPSCEANEILLSSLNTWSQSGRCLILGDFNAPMVDWENLRTKSSENSFEQELVDGVITCALDDVATLHHMPPIGKSDHDASVQSRPNSSIETAWDAFRNSYLKVRILIRKKRKMWDKFKLLGIDESKSQKLYEEKLLKESIECPKRLYSYINQRTRRKGNIPALWGDSTASSLVEDDFGKAQAFSNYFSNAYTIEAPFSSLDIGKSTGLDELHPRLLKKLSNFVASPLSTYWKNAIVSPVFKTCTKHKPENYRPVSLTSVVKQHGFRIGYSYVAFIDFIWIGGNLLIVRVNSKLSSSETVLSGVPQGTVLGPVLFLLYVNDPPCLLSSSVLLYADDVKIWKTIRCKSDSLELQNDLKKLSEWSKAWQLPINTSKCVVMHIGHQGTDTYTMNNTELPVVQT</sequence>
<dbReference type="InterPro" id="IPR036691">
    <property type="entry name" value="Endo/exonu/phosph_ase_sf"/>
</dbReference>
<dbReference type="PANTHER" id="PTHR33395:SF22">
    <property type="entry name" value="REVERSE TRANSCRIPTASE DOMAIN-CONTAINING PROTEIN"/>
    <property type="match status" value="1"/>
</dbReference>
<feature type="domain" description="Reverse transcriptase" evidence="2">
    <location>
        <begin position="619"/>
        <end position="713"/>
    </location>
</feature>
<dbReference type="InterPro" id="IPR000477">
    <property type="entry name" value="RT_dom"/>
</dbReference>
<reference evidence="4 5" key="1">
    <citation type="submission" date="2018-11" db="EMBL/GenBank/DDBJ databases">
        <authorList>
            <consortium name="Pathogen Informatics"/>
        </authorList>
    </citation>
    <scope>NUCLEOTIDE SEQUENCE [LARGE SCALE GENOMIC DNA]</scope>
    <source>
        <strain evidence="4 5">Zambia</strain>
    </source>
</reference>
<feature type="compositionally biased region" description="Polar residues" evidence="1">
    <location>
        <begin position="63"/>
        <end position="79"/>
    </location>
</feature>
<feature type="domain" description="Endonuclease/exonuclease/phosphatase" evidence="3">
    <location>
        <begin position="245"/>
        <end position="410"/>
    </location>
</feature>
<dbReference type="GO" id="GO:0003824">
    <property type="term" value="F:catalytic activity"/>
    <property type="evidence" value="ECO:0007669"/>
    <property type="project" value="InterPro"/>
</dbReference>
<keyword evidence="5" id="KW-1185">Reference proteome</keyword>
<evidence type="ECO:0000259" key="3">
    <source>
        <dbReference type="Pfam" id="PF03372"/>
    </source>
</evidence>
<gene>
    <name evidence="4" type="ORF">SMRZ_LOCUS22956</name>
</gene>